<proteinExistence type="predicted"/>
<reference evidence="1" key="1">
    <citation type="submission" date="2021-02" db="EMBL/GenBank/DDBJ databases">
        <authorList>
            <person name="Nowell W R."/>
        </authorList>
    </citation>
    <scope>NUCLEOTIDE SEQUENCE</scope>
</reference>
<evidence type="ECO:0000313" key="2">
    <source>
        <dbReference type="Proteomes" id="UP000663868"/>
    </source>
</evidence>
<sequence length="71" mass="8331">KRCTLLVDYSGAFESEHLYLIRCAFPHAIIYSIDILYEDLDLLICNSNEDKRKWCILHPYLVVQINPIGFN</sequence>
<evidence type="ECO:0000313" key="1">
    <source>
        <dbReference type="EMBL" id="CAF4177628.1"/>
    </source>
</evidence>
<dbReference type="EMBL" id="CAJOBB010007079">
    <property type="protein sequence ID" value="CAF4177628.1"/>
    <property type="molecule type" value="Genomic_DNA"/>
</dbReference>
<gene>
    <name evidence="1" type="ORF">KXQ929_LOCUS38761</name>
</gene>
<dbReference type="Proteomes" id="UP000663868">
    <property type="component" value="Unassembled WGS sequence"/>
</dbReference>
<protein>
    <submittedName>
        <fullName evidence="1">Uncharacterized protein</fullName>
    </submittedName>
</protein>
<comment type="caution">
    <text evidence="1">The sequence shown here is derived from an EMBL/GenBank/DDBJ whole genome shotgun (WGS) entry which is preliminary data.</text>
</comment>
<feature type="non-terminal residue" evidence="1">
    <location>
        <position position="1"/>
    </location>
</feature>
<organism evidence="1 2">
    <name type="scientific">Adineta steineri</name>
    <dbReference type="NCBI Taxonomy" id="433720"/>
    <lineage>
        <taxon>Eukaryota</taxon>
        <taxon>Metazoa</taxon>
        <taxon>Spiralia</taxon>
        <taxon>Gnathifera</taxon>
        <taxon>Rotifera</taxon>
        <taxon>Eurotatoria</taxon>
        <taxon>Bdelloidea</taxon>
        <taxon>Adinetida</taxon>
        <taxon>Adinetidae</taxon>
        <taxon>Adineta</taxon>
    </lineage>
</organism>
<name>A0A820A441_9BILA</name>
<accession>A0A820A441</accession>
<dbReference type="AlphaFoldDB" id="A0A820A441"/>